<comment type="caution">
    <text evidence="1">The sequence shown here is derived from an EMBL/GenBank/DDBJ whole genome shotgun (WGS) entry which is preliminary data.</text>
</comment>
<keyword evidence="2" id="KW-1185">Reference proteome</keyword>
<dbReference type="Proteomes" id="UP000665561">
    <property type="component" value="Unassembled WGS sequence"/>
</dbReference>
<dbReference type="RefSeq" id="WP_161746523.1">
    <property type="nucleotide sequence ID" value="NZ_JAAAMV010000028.1"/>
</dbReference>
<gene>
    <name evidence="1" type="ORF">GT019_26810</name>
</gene>
<accession>A0ABW9XXY5</accession>
<proteinExistence type="predicted"/>
<sequence length="152" mass="16049">MVAAVALGDANVEADADIAAVAEDAGDTNAGETTLVEETDNFAVRADQFFDDFAVSAADGANELGGNDGVFQLAEQIAQIGACLLNSFDRAVPAVAALMTGTDTPESFVRHLCFAGLARADCLDVLHFYFSGHLNSSFLRANVLYVRRDILE</sequence>
<dbReference type="EMBL" id="JAAAMV010000028">
    <property type="protein sequence ID" value="NBD27499.1"/>
    <property type="molecule type" value="Genomic_DNA"/>
</dbReference>
<reference evidence="1 2" key="1">
    <citation type="submission" date="2020-01" db="EMBL/GenBank/DDBJ databases">
        <title>Paenibacillus soybeanensis sp. nov. isolated from the nodules of soybean (Glycine max(L.) Merr).</title>
        <authorList>
            <person name="Wang H."/>
        </authorList>
    </citation>
    <scope>NUCLEOTIDE SEQUENCE [LARGE SCALE GENOMIC DNA]</scope>
    <source>
        <strain evidence="1 2">T1</strain>
    </source>
</reference>
<organism evidence="1 2">
    <name type="scientific">Paenibacillus glycinis</name>
    <dbReference type="NCBI Taxonomy" id="2697035"/>
    <lineage>
        <taxon>Bacteria</taxon>
        <taxon>Bacillati</taxon>
        <taxon>Bacillota</taxon>
        <taxon>Bacilli</taxon>
        <taxon>Bacillales</taxon>
        <taxon>Paenibacillaceae</taxon>
        <taxon>Paenibacillus</taxon>
    </lineage>
</organism>
<evidence type="ECO:0000313" key="1">
    <source>
        <dbReference type="EMBL" id="NBD27499.1"/>
    </source>
</evidence>
<evidence type="ECO:0000313" key="2">
    <source>
        <dbReference type="Proteomes" id="UP000665561"/>
    </source>
</evidence>
<protein>
    <submittedName>
        <fullName evidence="1">Uncharacterized protein</fullName>
    </submittedName>
</protein>
<name>A0ABW9XXY5_9BACL</name>